<dbReference type="KEGG" id="aaj:BOQ57_09790"/>
<dbReference type="InterPro" id="IPR023271">
    <property type="entry name" value="Aquaporin-like"/>
</dbReference>
<dbReference type="Proteomes" id="UP001214666">
    <property type="component" value="Chromosome"/>
</dbReference>
<evidence type="ECO:0000256" key="5">
    <source>
        <dbReference type="ARBA" id="ARBA00022692"/>
    </source>
</evidence>
<proteinExistence type="inferred from homology"/>
<evidence type="ECO:0000256" key="7">
    <source>
        <dbReference type="ARBA" id="ARBA00023136"/>
    </source>
</evidence>
<comment type="catalytic activity">
    <reaction evidence="8">
        <text>formate(in) = formate(out)</text>
        <dbReference type="Rhea" id="RHEA:29679"/>
        <dbReference type="ChEBI" id="CHEBI:15740"/>
    </reaction>
</comment>
<comment type="similarity">
    <text evidence="9">Belongs to the FNT transporter (TC 1.A.16) family.</text>
</comment>
<sequence length="282" mass="30207">MKAESPFDCLKPEAIAALAEDITYAKATKPAYKVIPLAITAGAFIAIAFVFFITVTTGAGNVAWGLSKLVGGLCFALGLILCVLLGAELFTSTTLTLVAKAANRITWAQLFKNWGLVYFGNLIGGLIIVGLIIMSAEYMAADGQWGLNALKVAQHKIHHTFFEALALGILCNLMVCLAVWMAFGARSATDKVMVMLLPVAMFVASGFEHSIANMFMIPVGIAIHAVAGPEFWQAIGQDPATFADLTVSNFVLHNLIPVTIGNIIGGGVMVGLTYWFIFRRHH</sequence>
<keyword evidence="2" id="KW-0813">Transport</keyword>
<dbReference type="Gene3D" id="1.20.1080.10">
    <property type="entry name" value="Glycerol uptake facilitator protein"/>
    <property type="match status" value="1"/>
</dbReference>
<evidence type="ECO:0000313" key="14">
    <source>
        <dbReference type="EMBL" id="WEE28284.1"/>
    </source>
</evidence>
<feature type="transmembrane region" description="Helical" evidence="11">
    <location>
        <begin position="255"/>
        <end position="277"/>
    </location>
</feature>
<keyword evidence="5 11" id="KW-0812">Transmembrane</keyword>
<dbReference type="PANTHER" id="PTHR30520:SF10">
    <property type="entry name" value="FORMATE CHANNEL FOCA-RELATED"/>
    <property type="match status" value="1"/>
</dbReference>
<comment type="subcellular location">
    <subcellularLocation>
        <location evidence="1">Cell inner membrane</location>
        <topology evidence="1">Multi-pass membrane protein</topology>
    </subcellularLocation>
</comment>
<dbReference type="GO" id="GO:0042802">
    <property type="term" value="F:identical protein binding"/>
    <property type="evidence" value="ECO:0007669"/>
    <property type="project" value="UniProtKB-ARBA"/>
</dbReference>
<keyword evidence="4" id="KW-0997">Cell inner membrane</keyword>
<dbReference type="Proteomes" id="UP000253075">
    <property type="component" value="Unassembled WGS sequence"/>
</dbReference>
<reference evidence="12" key="1">
    <citation type="journal article" date="2018" name="Genome Biol.">
        <title>SKESA: strategic k-mer extension for scrupulous assemblies.</title>
        <authorList>
            <person name="Souvorov A."/>
            <person name="Agarwala R."/>
            <person name="Lipman D.J."/>
        </authorList>
    </citation>
    <scope>NUCLEOTIDE SEQUENCE</scope>
    <source>
        <strain evidence="12">OLC2673_Aeromonas</strain>
    </source>
</reference>
<reference evidence="13" key="4">
    <citation type="submission" date="2018-02" db="EMBL/GenBank/DDBJ databases">
        <authorList>
            <person name="Williamson C."/>
        </authorList>
    </citation>
    <scope>NUCLEOTIDE SEQUENCE</scope>
    <source>
        <strain evidence="13">AFG_SD03_1510_Ahy_093</strain>
    </source>
</reference>
<name>A0A081UQA8_AERHY</name>
<dbReference type="eggNOG" id="COG2116">
    <property type="taxonomic scope" value="Bacteria"/>
</dbReference>
<keyword evidence="6 11" id="KW-1133">Transmembrane helix</keyword>
<dbReference type="FunFam" id="1.20.1080.10:FF:000006">
    <property type="entry name" value="Formate transporter FocA"/>
    <property type="match status" value="1"/>
</dbReference>
<protein>
    <recommendedName>
        <fullName evidence="10">Formate transporter FocA</fullName>
    </recommendedName>
</protein>
<feature type="transmembrane region" description="Helical" evidence="11">
    <location>
        <begin position="161"/>
        <end position="183"/>
    </location>
</feature>
<dbReference type="GO" id="GO:0005886">
    <property type="term" value="C:plasma membrane"/>
    <property type="evidence" value="ECO:0007669"/>
    <property type="project" value="UniProtKB-SubCell"/>
</dbReference>
<feature type="transmembrane region" description="Helical" evidence="11">
    <location>
        <begin position="116"/>
        <end position="140"/>
    </location>
</feature>
<dbReference type="EMBL" id="DACTUL010000023">
    <property type="protein sequence ID" value="HAT6345119.1"/>
    <property type="molecule type" value="Genomic_DNA"/>
</dbReference>
<dbReference type="PROSITE" id="PS01005">
    <property type="entry name" value="FORMATE_NITRITE_TP_1"/>
    <property type="match status" value="1"/>
</dbReference>
<accession>A0A081UQA8</accession>
<evidence type="ECO:0000256" key="4">
    <source>
        <dbReference type="ARBA" id="ARBA00022519"/>
    </source>
</evidence>
<dbReference type="Proteomes" id="UP000859505">
    <property type="component" value="Unassembled WGS sequence"/>
</dbReference>
<evidence type="ECO:0000313" key="13">
    <source>
        <dbReference type="EMBL" id="RCF45326.1"/>
    </source>
</evidence>
<reference evidence="13 15" key="2">
    <citation type="journal article" date="2018" name="PLoS ONE">
        <title>Phenotypic characterization and whole genome analysis of extended-spectrum beta-lactamase-producing bacteria isolated from dogs in Germany.</title>
        <authorList>
            <person name="Boehmer T."/>
            <person name="Vogler A.J."/>
            <person name="Thomas A."/>
            <person name="Sauer S."/>
            <person name="Hergenroether M."/>
            <person name="Straubinger R.K."/>
            <person name="Birdsell D."/>
            <person name="Keim P."/>
            <person name="Sahl J.W."/>
            <person name="Williamson C.H."/>
            <person name="Riehm J.M."/>
        </authorList>
    </citation>
    <scope>NUCLEOTIDE SEQUENCE [LARGE SCALE GENOMIC DNA]</scope>
    <source>
        <strain evidence="13 15">AFG_SD03_1510_Ahy_093</strain>
    </source>
</reference>
<dbReference type="EMBL" id="CP118942">
    <property type="protein sequence ID" value="WEE28284.1"/>
    <property type="molecule type" value="Genomic_DNA"/>
</dbReference>
<evidence type="ECO:0000313" key="15">
    <source>
        <dbReference type="Proteomes" id="UP000253075"/>
    </source>
</evidence>
<evidence type="ECO:0000256" key="11">
    <source>
        <dbReference type="SAM" id="Phobius"/>
    </source>
</evidence>
<dbReference type="InterPro" id="IPR000292">
    <property type="entry name" value="For/NO2_transpt"/>
</dbReference>
<evidence type="ECO:0000256" key="9">
    <source>
        <dbReference type="ARBA" id="ARBA00049660"/>
    </source>
</evidence>
<dbReference type="NCBIfam" id="TIGR00790">
    <property type="entry name" value="fnt"/>
    <property type="match status" value="1"/>
</dbReference>
<reference evidence="15" key="3">
    <citation type="submission" date="2018-02" db="EMBL/GenBank/DDBJ databases">
        <title>Phenotypic characterization and whole genome analysis of multidrug-resistant, extended-spectrum beta-lactamase-producing bacteria isolated from dogs in Germany.</title>
        <authorList>
            <person name="Williamson C."/>
        </authorList>
    </citation>
    <scope>NUCLEOTIDE SEQUENCE [LARGE SCALE GENOMIC DNA]</scope>
    <source>
        <strain evidence="15">AFG_SD03_1510_Ahy_093</strain>
    </source>
</reference>
<dbReference type="AlphaFoldDB" id="A0A081UQA8"/>
<keyword evidence="7 11" id="KW-0472">Membrane</keyword>
<evidence type="ECO:0000256" key="8">
    <source>
        <dbReference type="ARBA" id="ARBA00035914"/>
    </source>
</evidence>
<dbReference type="NCBIfam" id="TIGR04060">
    <property type="entry name" value="formate_focA"/>
    <property type="match status" value="1"/>
</dbReference>
<dbReference type="InterPro" id="IPR023999">
    <property type="entry name" value="Formate_transptr_FocA"/>
</dbReference>
<dbReference type="OMA" id="MIWFPIM"/>
<dbReference type="PROSITE" id="PS01006">
    <property type="entry name" value="FORMATE_NITRITE_TP_2"/>
    <property type="match status" value="1"/>
</dbReference>
<dbReference type="PANTHER" id="PTHR30520">
    <property type="entry name" value="FORMATE TRANSPORTER-RELATED"/>
    <property type="match status" value="1"/>
</dbReference>
<feature type="transmembrane region" description="Helical" evidence="11">
    <location>
        <begin position="69"/>
        <end position="87"/>
    </location>
</feature>
<reference evidence="12" key="5">
    <citation type="submission" date="2020-01" db="EMBL/GenBank/DDBJ databases">
        <authorList>
            <consortium name="NCBI Pathogen Detection Project"/>
        </authorList>
    </citation>
    <scope>NUCLEOTIDE SEQUENCE</scope>
    <source>
        <strain evidence="12">OLC2673_Aeromonas</strain>
    </source>
</reference>
<dbReference type="RefSeq" id="WP_011705812.1">
    <property type="nucleotide sequence ID" value="NZ_AP019193.1"/>
</dbReference>
<feature type="transmembrane region" description="Helical" evidence="11">
    <location>
        <begin position="189"/>
        <end position="207"/>
    </location>
</feature>
<feature type="transmembrane region" description="Helical" evidence="11">
    <location>
        <begin position="34"/>
        <end position="57"/>
    </location>
</feature>
<evidence type="ECO:0000256" key="1">
    <source>
        <dbReference type="ARBA" id="ARBA00004429"/>
    </source>
</evidence>
<dbReference type="InterPro" id="IPR024002">
    <property type="entry name" value="For/NO2_transpt_CS"/>
</dbReference>
<evidence type="ECO:0000256" key="10">
    <source>
        <dbReference type="NCBIfam" id="TIGR04060"/>
    </source>
</evidence>
<reference evidence="14" key="6">
    <citation type="submission" date="2023-02" db="EMBL/GenBank/DDBJ databases">
        <title>The sequence of Aeromonas hydrophila K533.</title>
        <authorList>
            <person name="Luo X."/>
        </authorList>
    </citation>
    <scope>NUCLEOTIDE SEQUENCE</scope>
    <source>
        <strain evidence="14">K533</strain>
    </source>
</reference>
<dbReference type="GO" id="GO:0015499">
    <property type="term" value="F:formate transmembrane transporter activity"/>
    <property type="evidence" value="ECO:0007669"/>
    <property type="project" value="UniProtKB-UniRule"/>
</dbReference>
<evidence type="ECO:0000256" key="6">
    <source>
        <dbReference type="ARBA" id="ARBA00022989"/>
    </source>
</evidence>
<evidence type="ECO:0000256" key="2">
    <source>
        <dbReference type="ARBA" id="ARBA00022448"/>
    </source>
</evidence>
<evidence type="ECO:0000313" key="12">
    <source>
        <dbReference type="EMBL" id="HAT6345119.1"/>
    </source>
</evidence>
<dbReference type="Pfam" id="PF01226">
    <property type="entry name" value="Form_Nir_trans"/>
    <property type="match status" value="1"/>
</dbReference>
<dbReference type="GeneID" id="4489101"/>
<evidence type="ECO:0000313" key="16">
    <source>
        <dbReference type="Proteomes" id="UP000859505"/>
    </source>
</evidence>
<gene>
    <name evidence="12" type="primary">focA</name>
    <name evidence="13" type="ORF">C6C11_19075</name>
    <name evidence="12" type="ORF">JAJ28_002873</name>
    <name evidence="14" type="ORF">PY771_08195</name>
</gene>
<dbReference type="KEGG" id="ahi:VU14_12520"/>
<dbReference type="KEGG" id="ahh:RY45_10410"/>
<keyword evidence="3" id="KW-1003">Cell membrane</keyword>
<dbReference type="EMBL" id="PUTQ01000032">
    <property type="protein sequence ID" value="RCF45326.1"/>
    <property type="molecule type" value="Genomic_DNA"/>
</dbReference>
<evidence type="ECO:0000256" key="3">
    <source>
        <dbReference type="ARBA" id="ARBA00022475"/>
    </source>
</evidence>
<organism evidence="12 16">
    <name type="scientific">Aeromonas hydrophila</name>
    <dbReference type="NCBI Taxonomy" id="644"/>
    <lineage>
        <taxon>Bacteria</taxon>
        <taxon>Pseudomonadati</taxon>
        <taxon>Pseudomonadota</taxon>
        <taxon>Gammaproteobacteria</taxon>
        <taxon>Aeromonadales</taxon>
        <taxon>Aeromonadaceae</taxon>
        <taxon>Aeromonas</taxon>
    </lineage>
</organism>